<accession>A0A448ZAI9</accession>
<proteinExistence type="predicted"/>
<evidence type="ECO:0008006" key="4">
    <source>
        <dbReference type="Google" id="ProtNLM"/>
    </source>
</evidence>
<dbReference type="Pfam" id="PF13367">
    <property type="entry name" value="PrsW-protease"/>
    <property type="match status" value="1"/>
</dbReference>
<keyword evidence="3" id="KW-1185">Reference proteome</keyword>
<gene>
    <name evidence="2" type="ORF">PSNMU_V1.4_AUG-EV-PASAV3_0058620</name>
</gene>
<feature type="transmembrane region" description="Helical" evidence="1">
    <location>
        <begin position="330"/>
        <end position="349"/>
    </location>
</feature>
<dbReference type="Proteomes" id="UP000291116">
    <property type="component" value="Unassembled WGS sequence"/>
</dbReference>
<evidence type="ECO:0000313" key="3">
    <source>
        <dbReference type="Proteomes" id="UP000291116"/>
    </source>
</evidence>
<dbReference type="GO" id="GO:0008233">
    <property type="term" value="F:peptidase activity"/>
    <property type="evidence" value="ECO:0007669"/>
    <property type="project" value="InterPro"/>
</dbReference>
<feature type="transmembrane region" description="Helical" evidence="1">
    <location>
        <begin position="228"/>
        <end position="248"/>
    </location>
</feature>
<evidence type="ECO:0000313" key="2">
    <source>
        <dbReference type="EMBL" id="VEU39026.1"/>
    </source>
</evidence>
<name>A0A448ZAI9_9STRA</name>
<keyword evidence="1" id="KW-0812">Transmembrane</keyword>
<sequence length="536" mass="59840">MVSTCDDFDDNCTSGGLIVFFLELFFVGYLIFLCCLGGKNHGVLRQAVHQKMRDQQLGGSEEQQTPTDISTNRKPLGCCSCYPYDVVLSVNEGDDPDDADDSRGSKGMASPDLSTCLFRAWSSFCCGALCQCWCQCCGMCAIGQEDRELELILEKDGNSAALHIDYITFQPYSEYFPAIRDLQNSREGSFAKHRLALSDLSKRILRYAAFIVLLYCALFIVSQEHYGIKIGVALGVWAQPCVVLYFVWWRWNRFDISLDAVIKYFASGYLIGMFQALIVETIIFIPYAAFMAIGIAIEIRGEVGQDTVAPATYLTYFSDGKNTAQMMKDYWGLNAIFMFVLAFVIAALVEEIVKYYCYWTLETPEQVGDRQKSKLSQANYITIGMVSAALGFACKENMQYVFQSKNVRDEILTLVLRSILAVHPVCAAIQSLGVVKRDIQGDPSSSLGRILFPAILLHGLFDFVELLLSYFFAIDMLNTKGTLDSNEGVVTTVGVGVIFMIVGLTYYFCRARQQRNELALSDFSEGTSSLELNPIL</sequence>
<feature type="transmembrane region" description="Helical" evidence="1">
    <location>
        <begin position="204"/>
        <end position="222"/>
    </location>
</feature>
<feature type="transmembrane region" description="Helical" evidence="1">
    <location>
        <begin position="269"/>
        <end position="297"/>
    </location>
</feature>
<dbReference type="InterPro" id="IPR026898">
    <property type="entry name" value="PrsW"/>
</dbReference>
<dbReference type="PANTHER" id="PTHR36844:SF1">
    <property type="entry name" value="PROTEASE PRSW"/>
    <property type="match status" value="1"/>
</dbReference>
<keyword evidence="1" id="KW-1133">Transmembrane helix</keyword>
<feature type="transmembrane region" description="Helical" evidence="1">
    <location>
        <begin position="17"/>
        <end position="36"/>
    </location>
</feature>
<dbReference type="EMBL" id="CAACVS010000200">
    <property type="protein sequence ID" value="VEU39026.1"/>
    <property type="molecule type" value="Genomic_DNA"/>
</dbReference>
<dbReference type="PANTHER" id="PTHR36844">
    <property type="entry name" value="PROTEASE PRSW"/>
    <property type="match status" value="1"/>
</dbReference>
<feature type="transmembrane region" description="Helical" evidence="1">
    <location>
        <begin position="488"/>
        <end position="509"/>
    </location>
</feature>
<feature type="transmembrane region" description="Helical" evidence="1">
    <location>
        <begin position="447"/>
        <end position="468"/>
    </location>
</feature>
<dbReference type="AlphaFoldDB" id="A0A448ZAI9"/>
<protein>
    <recommendedName>
        <fullName evidence="4">PrsW family intramembrane metalloprotease</fullName>
    </recommendedName>
</protein>
<keyword evidence="1" id="KW-0472">Membrane</keyword>
<organism evidence="2 3">
    <name type="scientific">Pseudo-nitzschia multistriata</name>
    <dbReference type="NCBI Taxonomy" id="183589"/>
    <lineage>
        <taxon>Eukaryota</taxon>
        <taxon>Sar</taxon>
        <taxon>Stramenopiles</taxon>
        <taxon>Ochrophyta</taxon>
        <taxon>Bacillariophyta</taxon>
        <taxon>Bacillariophyceae</taxon>
        <taxon>Bacillariophycidae</taxon>
        <taxon>Bacillariales</taxon>
        <taxon>Bacillariaceae</taxon>
        <taxon>Pseudo-nitzschia</taxon>
    </lineage>
</organism>
<evidence type="ECO:0000256" key="1">
    <source>
        <dbReference type="SAM" id="Phobius"/>
    </source>
</evidence>
<dbReference type="OrthoDB" id="195828at2759"/>
<reference evidence="2 3" key="1">
    <citation type="submission" date="2019-01" db="EMBL/GenBank/DDBJ databases">
        <authorList>
            <person name="Ferrante I. M."/>
        </authorList>
    </citation>
    <scope>NUCLEOTIDE SEQUENCE [LARGE SCALE GENOMIC DNA]</scope>
    <source>
        <strain evidence="2 3">B856</strain>
    </source>
</reference>